<dbReference type="GO" id="GO:0005509">
    <property type="term" value="F:calcium ion binding"/>
    <property type="evidence" value="ECO:0007669"/>
    <property type="project" value="InterPro"/>
</dbReference>
<dbReference type="GO" id="GO:0016998">
    <property type="term" value="P:cell wall macromolecule catabolic process"/>
    <property type="evidence" value="ECO:0007669"/>
    <property type="project" value="InterPro"/>
</dbReference>
<dbReference type="Proteomes" id="UP000292627">
    <property type="component" value="Unassembled WGS sequence"/>
</dbReference>
<dbReference type="Gene3D" id="1.10.530.10">
    <property type="match status" value="1"/>
</dbReference>
<accession>A0A4Q8LCH2</accession>
<dbReference type="AlphaFoldDB" id="A0A4Q8LCH2"/>
<organism evidence="2 3">
    <name type="scientific">Pseudoxanthomonas winnipegensis</name>
    <dbReference type="NCBI Taxonomy" id="2480810"/>
    <lineage>
        <taxon>Bacteria</taxon>
        <taxon>Pseudomonadati</taxon>
        <taxon>Pseudomonadota</taxon>
        <taxon>Gammaproteobacteria</taxon>
        <taxon>Lysobacterales</taxon>
        <taxon>Lysobacteraceae</taxon>
        <taxon>Pseudoxanthomonas</taxon>
    </lineage>
</organism>
<dbReference type="GO" id="GO:0004568">
    <property type="term" value="F:chitinase activity"/>
    <property type="evidence" value="ECO:0007669"/>
    <property type="project" value="InterPro"/>
</dbReference>
<dbReference type="InterPro" id="IPR023346">
    <property type="entry name" value="Lysozyme-like_dom_sf"/>
</dbReference>
<reference evidence="2 3" key="1">
    <citation type="submission" date="2019-02" db="EMBL/GenBank/DDBJ databases">
        <title>WGS of Pseudoxanthomonas species novum from clinical isolates.</title>
        <authorList>
            <person name="Bernier A.-M."/>
            <person name="Bernard K."/>
            <person name="Vachon A."/>
        </authorList>
    </citation>
    <scope>NUCLEOTIDE SEQUENCE [LARGE SCALE GENOMIC DNA]</scope>
    <source>
        <strain evidence="2 3">NML171200</strain>
    </source>
</reference>
<comment type="caution">
    <text evidence="2">The sequence shown here is derived from an EMBL/GenBank/DDBJ whole genome shotgun (WGS) entry which is preliminary data.</text>
</comment>
<dbReference type="InterPro" id="IPR052354">
    <property type="entry name" value="Cell_Wall_Dynamics_Protein"/>
</dbReference>
<gene>
    <name evidence="2" type="ORF">EA660_04905</name>
</gene>
<feature type="domain" description="EF-hand" evidence="1">
    <location>
        <begin position="65"/>
        <end position="100"/>
    </location>
</feature>
<protein>
    <submittedName>
        <fullName evidence="2">Glycoside hydrolase family 19 protein</fullName>
    </submittedName>
</protein>
<dbReference type="GO" id="GO:0006032">
    <property type="term" value="P:chitin catabolic process"/>
    <property type="evidence" value="ECO:0007669"/>
    <property type="project" value="InterPro"/>
</dbReference>
<dbReference type="InterPro" id="IPR018247">
    <property type="entry name" value="EF_Hand_1_Ca_BS"/>
</dbReference>
<dbReference type="PANTHER" id="PTHR34408:SF1">
    <property type="entry name" value="GLYCOSYL HYDROLASE FAMILY 19 DOMAIN-CONTAINING PROTEIN HI_1415"/>
    <property type="match status" value="1"/>
</dbReference>
<evidence type="ECO:0000259" key="1">
    <source>
        <dbReference type="PROSITE" id="PS50222"/>
    </source>
</evidence>
<proteinExistence type="predicted"/>
<name>A0A4Q8LCH2_9GAMM</name>
<dbReference type="InterPro" id="IPR002048">
    <property type="entry name" value="EF_hand_dom"/>
</dbReference>
<dbReference type="InterPro" id="IPR000726">
    <property type="entry name" value="Glyco_hydro_19_cat"/>
</dbReference>
<dbReference type="PANTHER" id="PTHR34408">
    <property type="entry name" value="FAMILY PROTEIN, PUTATIVE-RELATED"/>
    <property type="match status" value="1"/>
</dbReference>
<dbReference type="PROSITE" id="PS50222">
    <property type="entry name" value="EF_HAND_2"/>
    <property type="match status" value="1"/>
</dbReference>
<dbReference type="PROSITE" id="PS00018">
    <property type="entry name" value="EF_HAND_1"/>
    <property type="match status" value="1"/>
</dbReference>
<dbReference type="EMBL" id="SHMC01000002">
    <property type="protein sequence ID" value="TAA26574.1"/>
    <property type="molecule type" value="Genomic_DNA"/>
</dbReference>
<evidence type="ECO:0000313" key="2">
    <source>
        <dbReference type="EMBL" id="TAA26574.1"/>
    </source>
</evidence>
<keyword evidence="2" id="KW-0378">Hydrolase</keyword>
<dbReference type="Pfam" id="PF00182">
    <property type="entry name" value="Glyco_hydro_19"/>
    <property type="match status" value="1"/>
</dbReference>
<sequence length="223" mass="24693">MIITDDTLARVMQVPVARVQRWTPHVNASMDEFGISTVKRAAGFLAEVGHESLSLSRTEESLVYSTAERIVTVFRRFDLNGDRKIDQAELDFAKRFIRQPEALANFAYANRGGNGDRASGDGWRYRGRGPMQITLRNGYARAGARLGLDLVSDPDLLLDPAHGMRAAGAFWKDNGLNAWADAGDVLAMSRGVNLGDPRSKKTPEGMEDRRTRFRRALDILGGQ</sequence>
<dbReference type="SUPFAM" id="SSF53955">
    <property type="entry name" value="Lysozyme-like"/>
    <property type="match status" value="1"/>
</dbReference>
<dbReference type="OrthoDB" id="1491023at2"/>
<evidence type="ECO:0000313" key="3">
    <source>
        <dbReference type="Proteomes" id="UP000292627"/>
    </source>
</evidence>